<dbReference type="EMBL" id="AFOY02000029">
    <property type="protein sequence ID" value="EXF91017.1"/>
    <property type="molecule type" value="Genomic_DNA"/>
</dbReference>
<proteinExistence type="predicted"/>
<dbReference type="InterPro" id="IPR009989">
    <property type="entry name" value="TrbM"/>
</dbReference>
<name>A0A010SZR3_PSEFL</name>
<dbReference type="PATRIC" id="fig|1042209.11.peg.60"/>
<evidence type="ECO:0000256" key="1">
    <source>
        <dbReference type="SAM" id="SignalP"/>
    </source>
</evidence>
<gene>
    <name evidence="2" type="ORF">HK44_029305</name>
</gene>
<sequence length="109" mass="11742">MRKKFLALLATLAFAGVAQAGAQPPTDFSYGQNSDEDACGATLCLLGMSRDGDCDKYLKRYFSIVKFKHGNFSPSRTAAARGDFVAQCVDDQAGAKQANDKWGGSRYGF</sequence>
<geneLocation type="plasmid" evidence="2">
    <name>pUTK21</name>
</geneLocation>
<dbReference type="HOGENOM" id="CLU_159230_1_0_6"/>
<feature type="chain" id="PRO_5001458032" description="TrbM protein" evidence="1">
    <location>
        <begin position="21"/>
        <end position="109"/>
    </location>
</feature>
<accession>A0A010SZR3</accession>
<keyword evidence="2" id="KW-0614">Plasmid</keyword>
<reference evidence="2 3" key="1">
    <citation type="journal article" date="2011" name="J. Bacteriol.">
        <title>Draft genome sequence of the polycyclic aromatic hydrocarbon-degrading, genetically engineered bioluminescent bioreporter Pseudomonas fluorescens HK44.</title>
        <authorList>
            <person name="Chauhan A."/>
            <person name="Layton A.C."/>
            <person name="Williams D.E."/>
            <person name="Smartt A.E."/>
            <person name="Ripp S."/>
            <person name="Karpinets T.V."/>
            <person name="Brown S.D."/>
            <person name="Sayler G.S."/>
        </authorList>
    </citation>
    <scope>NUCLEOTIDE SEQUENCE [LARGE SCALE GENOMIC DNA]</scope>
    <source>
        <strain evidence="2 3">HK44</strain>
        <plasmid evidence="2">pUTK21</plasmid>
    </source>
</reference>
<keyword evidence="1" id="KW-0732">Signal</keyword>
<dbReference type="Pfam" id="PF07424">
    <property type="entry name" value="TrbM"/>
    <property type="match status" value="1"/>
</dbReference>
<feature type="signal peptide" evidence="1">
    <location>
        <begin position="1"/>
        <end position="20"/>
    </location>
</feature>
<evidence type="ECO:0000313" key="2">
    <source>
        <dbReference type="EMBL" id="EXF91017.1"/>
    </source>
</evidence>
<protein>
    <recommendedName>
        <fullName evidence="4">TrbM protein</fullName>
    </recommendedName>
</protein>
<evidence type="ECO:0000313" key="3">
    <source>
        <dbReference type="Proteomes" id="UP000022611"/>
    </source>
</evidence>
<dbReference type="RefSeq" id="WP_011117455.1">
    <property type="nucleotide sequence ID" value="NZ_AFOY02000029.1"/>
</dbReference>
<comment type="caution">
    <text evidence="2">The sequence shown here is derived from an EMBL/GenBank/DDBJ whole genome shotgun (WGS) entry which is preliminary data.</text>
</comment>
<evidence type="ECO:0008006" key="4">
    <source>
        <dbReference type="Google" id="ProtNLM"/>
    </source>
</evidence>
<dbReference type="Proteomes" id="UP000022611">
    <property type="component" value="Unassembled WGS sequence"/>
</dbReference>
<dbReference type="AlphaFoldDB" id="A0A010SZR3"/>
<organism evidence="2 3">
    <name type="scientific">Pseudomonas fluorescens HK44</name>
    <dbReference type="NCBI Taxonomy" id="1042209"/>
    <lineage>
        <taxon>Bacteria</taxon>
        <taxon>Pseudomonadati</taxon>
        <taxon>Pseudomonadota</taxon>
        <taxon>Gammaproteobacteria</taxon>
        <taxon>Pseudomonadales</taxon>
        <taxon>Pseudomonadaceae</taxon>
        <taxon>Pseudomonas</taxon>
    </lineage>
</organism>
<dbReference type="OrthoDB" id="6904272at2"/>